<dbReference type="CDD" id="cd08414">
    <property type="entry name" value="PBP2_LTTR_aromatics_like"/>
    <property type="match status" value="1"/>
</dbReference>
<evidence type="ECO:0000256" key="1">
    <source>
        <dbReference type="ARBA" id="ARBA00009437"/>
    </source>
</evidence>
<dbReference type="Gene3D" id="3.40.190.10">
    <property type="entry name" value="Periplasmic binding protein-like II"/>
    <property type="match status" value="2"/>
</dbReference>
<keyword evidence="7" id="KW-1185">Reference proteome</keyword>
<evidence type="ECO:0000313" key="7">
    <source>
        <dbReference type="Proteomes" id="UP001551482"/>
    </source>
</evidence>
<accession>A0ABV3DXG1</accession>
<evidence type="ECO:0000256" key="3">
    <source>
        <dbReference type="ARBA" id="ARBA00023125"/>
    </source>
</evidence>
<keyword evidence="3" id="KW-0238">DNA-binding</keyword>
<dbReference type="InterPro" id="IPR036390">
    <property type="entry name" value="WH_DNA-bd_sf"/>
</dbReference>
<dbReference type="InterPro" id="IPR000847">
    <property type="entry name" value="LysR_HTH_N"/>
</dbReference>
<dbReference type="Pfam" id="PF00126">
    <property type="entry name" value="HTH_1"/>
    <property type="match status" value="1"/>
</dbReference>
<gene>
    <name evidence="6" type="ORF">AB0C36_41250</name>
</gene>
<protein>
    <submittedName>
        <fullName evidence="6">LysR family transcriptional regulator</fullName>
    </submittedName>
</protein>
<feature type="domain" description="HTH lysR-type" evidence="5">
    <location>
        <begin position="1"/>
        <end position="58"/>
    </location>
</feature>
<organism evidence="6 7">
    <name type="scientific">Streptodolium elevatio</name>
    <dbReference type="NCBI Taxonomy" id="3157996"/>
    <lineage>
        <taxon>Bacteria</taxon>
        <taxon>Bacillati</taxon>
        <taxon>Actinomycetota</taxon>
        <taxon>Actinomycetes</taxon>
        <taxon>Kitasatosporales</taxon>
        <taxon>Streptomycetaceae</taxon>
        <taxon>Streptodolium</taxon>
    </lineage>
</organism>
<dbReference type="EMBL" id="JBEZFP010000213">
    <property type="protein sequence ID" value="MEU8139912.1"/>
    <property type="molecule type" value="Genomic_DNA"/>
</dbReference>
<evidence type="ECO:0000256" key="4">
    <source>
        <dbReference type="ARBA" id="ARBA00023163"/>
    </source>
</evidence>
<evidence type="ECO:0000259" key="5">
    <source>
        <dbReference type="PROSITE" id="PS50931"/>
    </source>
</evidence>
<dbReference type="PROSITE" id="PS50931">
    <property type="entry name" value="HTH_LYSR"/>
    <property type="match status" value="1"/>
</dbReference>
<dbReference type="SUPFAM" id="SSF53850">
    <property type="entry name" value="Periplasmic binding protein-like II"/>
    <property type="match status" value="1"/>
</dbReference>
<dbReference type="RefSeq" id="WP_358364474.1">
    <property type="nucleotide sequence ID" value="NZ_JBEZFP010000213.1"/>
</dbReference>
<comment type="caution">
    <text evidence="6">The sequence shown here is derived from an EMBL/GenBank/DDBJ whole genome shotgun (WGS) entry which is preliminary data.</text>
</comment>
<dbReference type="SUPFAM" id="SSF46785">
    <property type="entry name" value="Winged helix' DNA-binding domain"/>
    <property type="match status" value="1"/>
</dbReference>
<name>A0ABV3DXG1_9ACTN</name>
<dbReference type="Pfam" id="PF03466">
    <property type="entry name" value="LysR_substrate"/>
    <property type="match status" value="1"/>
</dbReference>
<dbReference type="Proteomes" id="UP001551482">
    <property type="component" value="Unassembled WGS sequence"/>
</dbReference>
<dbReference type="InterPro" id="IPR036388">
    <property type="entry name" value="WH-like_DNA-bd_sf"/>
</dbReference>
<comment type="similarity">
    <text evidence="1">Belongs to the LysR transcriptional regulatory family.</text>
</comment>
<dbReference type="Gene3D" id="1.10.10.10">
    <property type="entry name" value="Winged helix-like DNA-binding domain superfamily/Winged helix DNA-binding domain"/>
    <property type="match status" value="1"/>
</dbReference>
<dbReference type="PANTHER" id="PTHR30346">
    <property type="entry name" value="TRANSCRIPTIONAL DUAL REGULATOR HCAR-RELATED"/>
    <property type="match status" value="1"/>
</dbReference>
<evidence type="ECO:0000256" key="2">
    <source>
        <dbReference type="ARBA" id="ARBA00023015"/>
    </source>
</evidence>
<evidence type="ECO:0000313" key="6">
    <source>
        <dbReference type="EMBL" id="MEU8139912.1"/>
    </source>
</evidence>
<dbReference type="PRINTS" id="PR00039">
    <property type="entry name" value="HTHLYSR"/>
</dbReference>
<dbReference type="InterPro" id="IPR005119">
    <property type="entry name" value="LysR_subst-bd"/>
</dbReference>
<dbReference type="PANTHER" id="PTHR30346:SF0">
    <property type="entry name" value="HCA OPERON TRANSCRIPTIONAL ACTIVATOR HCAR"/>
    <property type="match status" value="1"/>
</dbReference>
<reference evidence="6 7" key="1">
    <citation type="submission" date="2024-06" db="EMBL/GenBank/DDBJ databases">
        <title>The Natural Products Discovery Center: Release of the First 8490 Sequenced Strains for Exploring Actinobacteria Biosynthetic Diversity.</title>
        <authorList>
            <person name="Kalkreuter E."/>
            <person name="Kautsar S.A."/>
            <person name="Yang D."/>
            <person name="Bader C.D."/>
            <person name="Teijaro C.N."/>
            <person name="Fluegel L."/>
            <person name="Davis C.M."/>
            <person name="Simpson J.R."/>
            <person name="Lauterbach L."/>
            <person name="Steele A.D."/>
            <person name="Gui C."/>
            <person name="Meng S."/>
            <person name="Li G."/>
            <person name="Viehrig K."/>
            <person name="Ye F."/>
            <person name="Su P."/>
            <person name="Kiefer A.F."/>
            <person name="Nichols A."/>
            <person name="Cepeda A.J."/>
            <person name="Yan W."/>
            <person name="Fan B."/>
            <person name="Jiang Y."/>
            <person name="Adhikari A."/>
            <person name="Zheng C.-J."/>
            <person name="Schuster L."/>
            <person name="Cowan T.M."/>
            <person name="Smanski M.J."/>
            <person name="Chevrette M.G."/>
            <person name="De Carvalho L.P.S."/>
            <person name="Shen B."/>
        </authorList>
    </citation>
    <scope>NUCLEOTIDE SEQUENCE [LARGE SCALE GENOMIC DNA]</scope>
    <source>
        <strain evidence="6 7">NPDC048946</strain>
    </source>
</reference>
<keyword evidence="4" id="KW-0804">Transcription</keyword>
<keyword evidence="2" id="KW-0805">Transcription regulation</keyword>
<sequence length="295" mass="32524">MDLRELRYFAAVAETKHVGRAAETLFISQPSLSHAIRQLERELGVTLFTRHSRGMEPTDAGRDLLPYARRTLRAADQFAEVARSHATGDAGRLRLGFQASGAGTLGPRIRARFAELRPGVELELKRYNWGSEVPALRAGEVDAAYVWQPNDLTGLASLRLAEEQRVIALPVDHPLAGEPELTLGQIRDVPLAWTRQAPREWVRWWAVDPRPDGSEVRWGAENHNAEEMLENVASGQGASIAPESMAAFYARPDIVWVRLADTEPLRIDLAWDPASSGPVVDAFVASARDVVAGRA</sequence>
<proteinExistence type="inferred from homology"/>